<organism evidence="2 3">
    <name type="scientific">Caballeronia udeis</name>
    <dbReference type="NCBI Taxonomy" id="1232866"/>
    <lineage>
        <taxon>Bacteria</taxon>
        <taxon>Pseudomonadati</taxon>
        <taxon>Pseudomonadota</taxon>
        <taxon>Betaproteobacteria</taxon>
        <taxon>Burkholderiales</taxon>
        <taxon>Burkholderiaceae</taxon>
        <taxon>Caballeronia</taxon>
    </lineage>
</organism>
<evidence type="ECO:0000313" key="2">
    <source>
        <dbReference type="EMBL" id="MFK4442863.1"/>
    </source>
</evidence>
<proteinExistence type="predicted"/>
<dbReference type="EMBL" id="JBIYDN010000007">
    <property type="protein sequence ID" value="MFK4442863.1"/>
    <property type="molecule type" value="Genomic_DNA"/>
</dbReference>
<reference evidence="2 3" key="2">
    <citation type="submission" date="2024-11" db="EMBL/GenBank/DDBJ databases">
        <title>Using genomics to understand microbial adaptation to soil warming.</title>
        <authorList>
            <person name="Deangelis K.M. PhD."/>
        </authorList>
    </citation>
    <scope>NUCLEOTIDE SEQUENCE [LARGE SCALE GENOMIC DNA]</scope>
    <source>
        <strain evidence="2 3">GAS97</strain>
    </source>
</reference>
<sequence length="140" mass="16163">MSSNVHIIGAPRKAGRRRERPIPNVPLAKVVSVVDRLERKKYLKPETAAEKALRLENDLRLVAGFLKLAADEVRDREEHNWHLLRAIRVIGVSQGVFTEEEVRKKNCAGEVERLERLKKRRDLDAILERALDKPASREMR</sequence>
<evidence type="ECO:0000313" key="3">
    <source>
        <dbReference type="Proteomes" id="UP001620514"/>
    </source>
</evidence>
<dbReference type="RefSeq" id="WP_404607252.1">
    <property type="nucleotide sequence ID" value="NZ_JBIYDN010000007.1"/>
</dbReference>
<gene>
    <name evidence="2" type="ORF">ABH943_002879</name>
</gene>
<keyword evidence="3" id="KW-1185">Reference proteome</keyword>
<accession>A0ABW8MGP4</accession>
<comment type="caution">
    <text evidence="2">The sequence shown here is derived from an EMBL/GenBank/DDBJ whole genome shotgun (WGS) entry which is preliminary data.</text>
</comment>
<protein>
    <submittedName>
        <fullName evidence="2">Uncharacterized protein</fullName>
    </submittedName>
</protein>
<reference evidence="2 3" key="1">
    <citation type="submission" date="2024-10" db="EMBL/GenBank/DDBJ databases">
        <authorList>
            <person name="Deangelis K."/>
            <person name="Huntemann M."/>
            <person name="Clum A."/>
            <person name="Wang J."/>
            <person name="Palaniappan K."/>
            <person name="Ritter S."/>
            <person name="Chen I.-M."/>
            <person name="Stamatis D."/>
            <person name="Reddy T."/>
            <person name="O'Malley R."/>
            <person name="Daum C."/>
            <person name="Ng V."/>
            <person name="Ivanova N."/>
            <person name="Kyrpides N."/>
            <person name="Woyke T."/>
        </authorList>
    </citation>
    <scope>NUCLEOTIDE SEQUENCE [LARGE SCALE GENOMIC DNA]</scope>
    <source>
        <strain evidence="2 3">GAS97</strain>
    </source>
</reference>
<feature type="region of interest" description="Disordered" evidence="1">
    <location>
        <begin position="1"/>
        <end position="21"/>
    </location>
</feature>
<dbReference type="Proteomes" id="UP001620514">
    <property type="component" value="Unassembled WGS sequence"/>
</dbReference>
<evidence type="ECO:0000256" key="1">
    <source>
        <dbReference type="SAM" id="MobiDB-lite"/>
    </source>
</evidence>
<name>A0ABW8MGP4_9BURK</name>